<evidence type="ECO:0000313" key="2">
    <source>
        <dbReference type="EMBL" id="AKG44334.1"/>
    </source>
</evidence>
<dbReference type="Proteomes" id="UP000034034">
    <property type="component" value="Chromosome"/>
</dbReference>
<gene>
    <name evidence="2" type="ORF">SXIM_29500</name>
</gene>
<evidence type="ECO:0000313" key="3">
    <source>
        <dbReference type="Proteomes" id="UP000034034"/>
    </source>
</evidence>
<proteinExistence type="predicted"/>
<dbReference type="KEGG" id="sxi:SXIM_29500"/>
<dbReference type="EMBL" id="CP009922">
    <property type="protein sequence ID" value="AKG44334.1"/>
    <property type="molecule type" value="Genomic_DNA"/>
</dbReference>
<feature type="region of interest" description="Disordered" evidence="1">
    <location>
        <begin position="1"/>
        <end position="47"/>
    </location>
</feature>
<organism evidence="2 3">
    <name type="scientific">Streptomyces xiamenensis</name>
    <dbReference type="NCBI Taxonomy" id="408015"/>
    <lineage>
        <taxon>Bacteria</taxon>
        <taxon>Bacillati</taxon>
        <taxon>Actinomycetota</taxon>
        <taxon>Actinomycetes</taxon>
        <taxon>Kitasatosporales</taxon>
        <taxon>Streptomycetaceae</taxon>
        <taxon>Streptomyces</taxon>
    </lineage>
</organism>
<reference evidence="2" key="1">
    <citation type="submission" date="2019-08" db="EMBL/GenBank/DDBJ databases">
        <title>Complete genome sequence of a mangrove-derived Streptomyces xiamenensis.</title>
        <authorList>
            <person name="Xu J."/>
        </authorList>
    </citation>
    <scope>NUCLEOTIDE SEQUENCE</scope>
    <source>
        <strain evidence="2">318</strain>
    </source>
</reference>
<dbReference type="AlphaFoldDB" id="A0A0F7FWG7"/>
<accession>A0A0F7FWG7</accession>
<keyword evidence="3" id="KW-1185">Reference proteome</keyword>
<dbReference type="HOGENOM" id="CLU_3173972_0_0_11"/>
<protein>
    <submittedName>
        <fullName evidence="2">Uncharacterized protein</fullName>
    </submittedName>
</protein>
<feature type="compositionally biased region" description="Low complexity" evidence="1">
    <location>
        <begin position="1"/>
        <end position="10"/>
    </location>
</feature>
<name>A0A0F7FWG7_9ACTN</name>
<sequence length="47" mass="5023">MQHQLGQALGKSGGGGGLRRHTESSVSPGGGERRTNIGKIYPFRVRM</sequence>
<evidence type="ECO:0000256" key="1">
    <source>
        <dbReference type="SAM" id="MobiDB-lite"/>
    </source>
</evidence>